<dbReference type="OrthoDB" id="9780929at2"/>
<name>S6G8U0_9MOLU</name>
<evidence type="ECO:0008006" key="3">
    <source>
        <dbReference type="Google" id="ProtNLM"/>
    </source>
</evidence>
<organism evidence="1 2">
    <name type="scientific">Mycoplasma yeatsii 13926</name>
    <dbReference type="NCBI Taxonomy" id="1188240"/>
    <lineage>
        <taxon>Bacteria</taxon>
        <taxon>Bacillati</taxon>
        <taxon>Mycoplasmatota</taxon>
        <taxon>Mollicutes</taxon>
        <taxon>Mycoplasmataceae</taxon>
        <taxon>Mycoplasma</taxon>
    </lineage>
</organism>
<reference evidence="1 2" key="1">
    <citation type="journal article" date="2013" name="Genome Announc.">
        <title>Draft Genome Sequences of Mycoplasma auris and Mycoplasma yeatsii, Two Species of the Ear Canal of Caprinae.</title>
        <authorList>
            <person name="Dordet-Frisoni E."/>
            <person name="Baranowski E."/>
            <person name="Barre A."/>
            <person name="Blanchard A."/>
            <person name="Breton M."/>
            <person name="Couture C."/>
            <person name="Dupuy V."/>
            <person name="Gaurivaud P."/>
            <person name="Jacob D."/>
            <person name="Lemaitre C."/>
            <person name="Manso-Silvan L."/>
            <person name="Nikolski M."/>
            <person name="Nouvel L.X."/>
            <person name="Poumarat F."/>
            <person name="Sirand-Pugnet P."/>
            <person name="Thebault P."/>
            <person name="Theil S."/>
            <person name="Thiaucourt F."/>
            <person name="Citti C."/>
            <person name="Tardy F."/>
        </authorList>
    </citation>
    <scope>NUCLEOTIDE SEQUENCE [LARGE SCALE GENOMIC DNA]</scope>
    <source>
        <strain evidence="1 2">13926</strain>
    </source>
</reference>
<dbReference type="eggNOG" id="COG2253">
    <property type="taxonomic scope" value="Bacteria"/>
</dbReference>
<dbReference type="EMBL" id="AORK01000015">
    <property type="protein sequence ID" value="EOA07240.1"/>
    <property type="molecule type" value="Genomic_DNA"/>
</dbReference>
<accession>S6G8U0</accession>
<dbReference type="Gene3D" id="3.10.450.620">
    <property type="entry name" value="JHP933, nucleotidyltransferase-like core domain"/>
    <property type="match status" value="1"/>
</dbReference>
<gene>
    <name evidence="1" type="ORF">MYEA_3800</name>
</gene>
<dbReference type="PATRIC" id="fig|1188240.3.peg.386"/>
<dbReference type="AlphaFoldDB" id="S6G8U0"/>
<dbReference type="Proteomes" id="UP000015348">
    <property type="component" value="Unassembled WGS sequence"/>
</dbReference>
<proteinExistence type="predicted"/>
<dbReference type="RefSeq" id="WP_004428552.1">
    <property type="nucleotide sequence ID" value="NZ_AORK01000015.1"/>
</dbReference>
<sequence length="337" mass="40358">MNKFYVETIRDLKNLIKRASKKSSIAPEIIEKDYWVSFLLDYIFNESKYSKLFTFKGGTSLSKCFNVIKRFSEDIDLVLDWDILGYKLDEPHIERSITSQSKFNAEMNKRTAKFLKERFIKTLEEDLNKFVLKFYIDKEDENIIWCKYPSFYTSSYIIQEIKLEIGSIASTTPFKEVEISSIIDKVFPGAFTKSSIIRVIDPERTFWEKALILHSVCNKPEDKSFNMRYARHYYDLYCLANSPYKEKVFQNIKLLKDATEFKKKFYWIQYANYDEVLKNKKLKLIPSEFRIEQIRKDYIDMKSMFYGEIIEFDEIIETLKNLEKEINDKLSKENDWN</sequence>
<dbReference type="InterPro" id="IPR014942">
    <property type="entry name" value="AbiEii"/>
</dbReference>
<evidence type="ECO:0000313" key="1">
    <source>
        <dbReference type="EMBL" id="EOA07240.1"/>
    </source>
</evidence>
<dbReference type="Pfam" id="PF08843">
    <property type="entry name" value="AbiEii"/>
    <property type="match status" value="1"/>
</dbReference>
<protein>
    <recommendedName>
        <fullName evidence="3">Nucleotidyl transferase AbiEii/AbiGii toxin family protein</fullName>
    </recommendedName>
</protein>
<comment type="caution">
    <text evidence="1">The sequence shown here is derived from an EMBL/GenBank/DDBJ whole genome shotgun (WGS) entry which is preliminary data.</text>
</comment>
<evidence type="ECO:0000313" key="2">
    <source>
        <dbReference type="Proteomes" id="UP000015348"/>
    </source>
</evidence>